<name>A0ABV1CFN5_9FIRM</name>
<dbReference type="EMBL" id="JBBMFO010000017">
    <property type="protein sequence ID" value="MEQ2401203.1"/>
    <property type="molecule type" value="Genomic_DNA"/>
</dbReference>
<feature type="transmembrane region" description="Helical" evidence="1">
    <location>
        <begin position="14"/>
        <end position="39"/>
    </location>
</feature>
<reference evidence="2 3" key="1">
    <citation type="submission" date="2024-03" db="EMBL/GenBank/DDBJ databases">
        <title>Human intestinal bacterial collection.</title>
        <authorList>
            <person name="Pauvert C."/>
            <person name="Hitch T.C.A."/>
            <person name="Clavel T."/>
        </authorList>
    </citation>
    <scope>NUCLEOTIDE SEQUENCE [LARGE SCALE GENOMIC DNA]</scope>
    <source>
        <strain evidence="2 3">CLA-SR-H025</strain>
    </source>
</reference>
<protein>
    <recommendedName>
        <fullName evidence="4">Oxaloacetate decarboxylase, gamma chain</fullName>
    </recommendedName>
</protein>
<evidence type="ECO:0000313" key="3">
    <source>
        <dbReference type="Proteomes" id="UP001447979"/>
    </source>
</evidence>
<keyword evidence="1" id="KW-0812">Transmembrane</keyword>
<accession>A0ABV1CFN5</accession>
<keyword evidence="3" id="KW-1185">Reference proteome</keyword>
<sequence length="44" mass="4725">MKGEIAVAFTSKSFIALILGFGVYAGIIVLIILAILALIKYLKK</sequence>
<dbReference type="Proteomes" id="UP001447979">
    <property type="component" value="Unassembled WGS sequence"/>
</dbReference>
<proteinExistence type="predicted"/>
<keyword evidence="1" id="KW-1133">Transmembrane helix</keyword>
<dbReference type="RefSeq" id="WP_349170783.1">
    <property type="nucleotide sequence ID" value="NZ_JBBMFO010000017.1"/>
</dbReference>
<keyword evidence="1" id="KW-0472">Membrane</keyword>
<organism evidence="2 3">
    <name type="scientific">Peptoniphilus hominis</name>
    <name type="common">ex Hitch et al. 2025</name>
    <dbReference type="NCBI Taxonomy" id="3133174"/>
    <lineage>
        <taxon>Bacteria</taxon>
        <taxon>Bacillati</taxon>
        <taxon>Bacillota</taxon>
        <taxon>Tissierellia</taxon>
        <taxon>Tissierellales</taxon>
        <taxon>Peptoniphilaceae</taxon>
        <taxon>Peptoniphilus</taxon>
    </lineage>
</organism>
<gene>
    <name evidence="2" type="ORF">WMO19_06235</name>
</gene>
<evidence type="ECO:0000256" key="1">
    <source>
        <dbReference type="SAM" id="Phobius"/>
    </source>
</evidence>
<evidence type="ECO:0000313" key="2">
    <source>
        <dbReference type="EMBL" id="MEQ2401203.1"/>
    </source>
</evidence>
<comment type="caution">
    <text evidence="2">The sequence shown here is derived from an EMBL/GenBank/DDBJ whole genome shotgun (WGS) entry which is preliminary data.</text>
</comment>
<evidence type="ECO:0008006" key="4">
    <source>
        <dbReference type="Google" id="ProtNLM"/>
    </source>
</evidence>